<reference evidence="7 8" key="1">
    <citation type="submission" date="2011-03" db="EMBL/GenBank/DDBJ databases">
        <authorList>
            <person name="Muzny D."/>
            <person name="Qin X."/>
            <person name="Deng J."/>
            <person name="Jiang H."/>
            <person name="Liu Y."/>
            <person name="Qu J."/>
            <person name="Song X.-Z."/>
            <person name="Zhang L."/>
            <person name="Thornton R."/>
            <person name="Coyle M."/>
            <person name="Francisco L."/>
            <person name="Jackson L."/>
            <person name="Javaid M."/>
            <person name="Korchina V."/>
            <person name="Kovar C."/>
            <person name="Mata R."/>
            <person name="Mathew T."/>
            <person name="Ngo R."/>
            <person name="Nguyen L."/>
            <person name="Nguyen N."/>
            <person name="Okwuonu G."/>
            <person name="Ongeri F."/>
            <person name="Pham C."/>
            <person name="Simmons D."/>
            <person name="Wilczek-Boney K."/>
            <person name="Hale W."/>
            <person name="Jakkamsetti A."/>
            <person name="Pham P."/>
            <person name="Ruth R."/>
            <person name="San Lucas F."/>
            <person name="Warren J."/>
            <person name="Zhang J."/>
            <person name="Zhao Z."/>
            <person name="Zhou C."/>
            <person name="Zhu D."/>
            <person name="Lee S."/>
            <person name="Bess C."/>
            <person name="Blankenburg K."/>
            <person name="Forbes L."/>
            <person name="Fu Q."/>
            <person name="Gubbala S."/>
            <person name="Hirani K."/>
            <person name="Jayaseelan J.C."/>
            <person name="Lara F."/>
            <person name="Munidasa M."/>
            <person name="Palculict T."/>
            <person name="Patil S."/>
            <person name="Pu L.-L."/>
            <person name="Saada N."/>
            <person name="Tang L."/>
            <person name="Weissenberger G."/>
            <person name="Zhu Y."/>
            <person name="Hemphill L."/>
            <person name="Shang Y."/>
            <person name="Youmans B."/>
            <person name="Ayvaz T."/>
            <person name="Ross M."/>
            <person name="Santibanez J."/>
            <person name="Aqrawi P."/>
            <person name="Gross S."/>
            <person name="Joshi V."/>
            <person name="Fowler G."/>
            <person name="Nazareth L."/>
            <person name="Reid J."/>
            <person name="Worley K."/>
            <person name="Petrosino J."/>
            <person name="Highlander S."/>
            <person name="Gibbs R."/>
        </authorList>
    </citation>
    <scope>NUCLEOTIDE SEQUENCE [LARGE SCALE GENOMIC DNA]</scope>
    <source>
        <strain evidence="7 8">SK49</strain>
    </source>
</reference>
<feature type="domain" description="TRAM" evidence="6">
    <location>
        <begin position="12"/>
        <end position="72"/>
    </location>
</feature>
<dbReference type="FunFam" id="2.40.50.1070:FF:000003">
    <property type="entry name" value="23S rRNA (Uracil-5-)-methyltransferase RumA"/>
    <property type="match status" value="1"/>
</dbReference>
<keyword evidence="3 4" id="KW-0949">S-adenosyl-L-methionine</keyword>
<dbReference type="Pfam" id="PF01938">
    <property type="entry name" value="TRAM"/>
    <property type="match status" value="1"/>
</dbReference>
<evidence type="ECO:0000313" key="8">
    <source>
        <dbReference type="Proteomes" id="UP000006459"/>
    </source>
</evidence>
<dbReference type="eggNOG" id="COG2265">
    <property type="taxonomic scope" value="Bacteria"/>
</dbReference>
<evidence type="ECO:0000256" key="5">
    <source>
        <dbReference type="PROSITE-ProRule" id="PRU10015"/>
    </source>
</evidence>
<dbReference type="PANTHER" id="PTHR11061:SF30">
    <property type="entry name" value="TRNA (URACIL(54)-C(5))-METHYLTRANSFERASE"/>
    <property type="match status" value="1"/>
</dbReference>
<keyword evidence="2 4" id="KW-0808">Transferase</keyword>
<protein>
    <submittedName>
        <fullName evidence="7">23S rRNA (Uracil-5-)-methyltransferase</fullName>
        <ecNumber evidence="7">2.1.1.-</ecNumber>
    </submittedName>
</protein>
<dbReference type="Proteomes" id="UP000006459">
    <property type="component" value="Unassembled WGS sequence"/>
</dbReference>
<evidence type="ECO:0000259" key="6">
    <source>
        <dbReference type="PROSITE" id="PS50926"/>
    </source>
</evidence>
<dbReference type="FunFam" id="3.40.50.150:FF:000009">
    <property type="entry name" value="23S rRNA (Uracil(1939)-C(5))-methyltransferase RlmD"/>
    <property type="match status" value="1"/>
</dbReference>
<dbReference type="EMBL" id="AFFO01000008">
    <property type="protein sequence ID" value="EGJ39797.1"/>
    <property type="molecule type" value="Genomic_DNA"/>
</dbReference>
<accession>F3UWV7</accession>
<name>F3UWV7_STRSA</name>
<proteinExistence type="inferred from homology"/>
<dbReference type="InterPro" id="IPR030391">
    <property type="entry name" value="MeTrfase_TrmA_CS"/>
</dbReference>
<dbReference type="SUPFAM" id="SSF53335">
    <property type="entry name" value="S-adenosyl-L-methionine-dependent methyltransferases"/>
    <property type="match status" value="1"/>
</dbReference>
<dbReference type="Gene3D" id="2.40.50.1070">
    <property type="match status" value="1"/>
</dbReference>
<comment type="caution">
    <text evidence="7">The sequence shown here is derived from an EMBL/GenBank/DDBJ whole genome shotgun (WGS) entry which is preliminary data.</text>
</comment>
<dbReference type="NCBIfam" id="TIGR00479">
    <property type="entry name" value="rumA"/>
    <property type="match status" value="1"/>
</dbReference>
<feature type="active site" description="Nucleophile" evidence="4">
    <location>
        <position position="421"/>
    </location>
</feature>
<dbReference type="Gene3D" id="2.40.50.140">
    <property type="entry name" value="Nucleic acid-binding proteins"/>
    <property type="match status" value="1"/>
</dbReference>
<evidence type="ECO:0000256" key="2">
    <source>
        <dbReference type="ARBA" id="ARBA00022679"/>
    </source>
</evidence>
<dbReference type="PROSITE" id="PS51687">
    <property type="entry name" value="SAM_MT_RNA_M5U"/>
    <property type="match status" value="1"/>
</dbReference>
<sequence length="466" mass="52701">MENGRAIKQKEKNMLKKNDVIEVEIVDLSHEGAGVAKAEGLVFFVENALPGELIRMRVLKVNKKIGFGKVEEFLRTSDQRNENLDMAYLRTGIADLGHLNYPAQLDFKRKQVKDSLYKIAGLSDVEVPPTLGMEQPLGYRNKAQVPVRRVNGQLETGFFRKNSHDLLPIEDFYIQDPVIDQVILFTRDLLRRFDLKPYDEQEKTGLIRNLVVRRGHYSGEIMVILVTTRPKIFRVEQLMERLTEAFPAIKSIMQNINDQPGNAIFGKDWRTLYGQNYITDQMLGNDFQIAAPAFYQVNTEMAEKLYQTAIDFSELTADDVVLDAYSGIGTIGLSVAKQVKQVYGVEVIPEAVENSQKNAAINGITNASYVCAPAEEAIQNWLKEGIQADVILVDPPRKGLTESFIKASVSMEPKKITYISCNVATMARDIKLYQELGYELKKVQPVDLFPQTHHVECVVLLQRKKG</sequence>
<dbReference type="PANTHER" id="PTHR11061">
    <property type="entry name" value="RNA M5U METHYLTRANSFERASE"/>
    <property type="match status" value="1"/>
</dbReference>
<feature type="binding site" evidence="4">
    <location>
        <position position="325"/>
    </location>
    <ligand>
        <name>S-adenosyl-L-methionine</name>
        <dbReference type="ChEBI" id="CHEBI:59789"/>
    </ligand>
</feature>
<dbReference type="PROSITE" id="PS01231">
    <property type="entry name" value="TRMA_2"/>
    <property type="match status" value="1"/>
</dbReference>
<keyword evidence="1 4" id="KW-0489">Methyltransferase</keyword>
<dbReference type="InterPro" id="IPR029063">
    <property type="entry name" value="SAM-dependent_MTases_sf"/>
</dbReference>
<dbReference type="PROSITE" id="PS50926">
    <property type="entry name" value="TRAM"/>
    <property type="match status" value="1"/>
</dbReference>
<gene>
    <name evidence="7" type="primary">rumA2</name>
    <name evidence="7" type="ORF">HMPREF9380_0995</name>
</gene>
<dbReference type="AlphaFoldDB" id="F3UWV7"/>
<organism evidence="7 8">
    <name type="scientific">Streptococcus sanguinis SK49</name>
    <dbReference type="NCBI Taxonomy" id="888808"/>
    <lineage>
        <taxon>Bacteria</taxon>
        <taxon>Bacillati</taxon>
        <taxon>Bacillota</taxon>
        <taxon>Bacilli</taxon>
        <taxon>Lactobacillales</taxon>
        <taxon>Streptococcaceae</taxon>
        <taxon>Streptococcus</taxon>
    </lineage>
</organism>
<dbReference type="InterPro" id="IPR012340">
    <property type="entry name" value="NA-bd_OB-fold"/>
</dbReference>
<dbReference type="PATRIC" id="fig|888808.3.peg.974"/>
<dbReference type="Pfam" id="PF05958">
    <property type="entry name" value="tRNA_U5-meth_tr"/>
    <property type="match status" value="1"/>
</dbReference>
<dbReference type="InterPro" id="IPR010280">
    <property type="entry name" value="U5_MeTrfase_fam"/>
</dbReference>
<feature type="active site" evidence="5">
    <location>
        <position position="421"/>
    </location>
</feature>
<feature type="binding site" evidence="4">
    <location>
        <position position="346"/>
    </location>
    <ligand>
        <name>S-adenosyl-L-methionine</name>
        <dbReference type="ChEBI" id="CHEBI:59789"/>
    </ligand>
</feature>
<dbReference type="Gene3D" id="3.40.50.150">
    <property type="entry name" value="Vaccinia Virus protein VP39"/>
    <property type="match status" value="1"/>
</dbReference>
<feature type="binding site" evidence="4">
    <location>
        <position position="394"/>
    </location>
    <ligand>
        <name>S-adenosyl-L-methionine</name>
        <dbReference type="ChEBI" id="CHEBI:59789"/>
    </ligand>
</feature>
<dbReference type="HOGENOM" id="CLU_014689_7_0_9"/>
<evidence type="ECO:0000256" key="1">
    <source>
        <dbReference type="ARBA" id="ARBA00022603"/>
    </source>
</evidence>
<dbReference type="SUPFAM" id="SSF50249">
    <property type="entry name" value="Nucleic acid-binding proteins"/>
    <property type="match status" value="1"/>
</dbReference>
<dbReference type="PROSITE" id="PS01230">
    <property type="entry name" value="TRMA_1"/>
    <property type="match status" value="1"/>
</dbReference>
<dbReference type="GO" id="GO:0070475">
    <property type="term" value="P:rRNA base methylation"/>
    <property type="evidence" value="ECO:0007669"/>
    <property type="project" value="TreeGrafter"/>
</dbReference>
<dbReference type="CDD" id="cd02440">
    <property type="entry name" value="AdoMet_MTases"/>
    <property type="match status" value="1"/>
</dbReference>
<feature type="binding site" evidence="4">
    <location>
        <position position="296"/>
    </location>
    <ligand>
        <name>S-adenosyl-L-methionine</name>
        <dbReference type="ChEBI" id="CHEBI:59789"/>
    </ligand>
</feature>
<dbReference type="EC" id="2.1.1.-" evidence="7"/>
<evidence type="ECO:0000313" key="7">
    <source>
        <dbReference type="EMBL" id="EGJ39797.1"/>
    </source>
</evidence>
<evidence type="ECO:0000256" key="4">
    <source>
        <dbReference type="PROSITE-ProRule" id="PRU01024"/>
    </source>
</evidence>
<comment type="similarity">
    <text evidence="4">Belongs to the class I-like SAM-binding methyltransferase superfamily. RNA M5U methyltransferase family.</text>
</comment>
<dbReference type="GO" id="GO:0070041">
    <property type="term" value="F:rRNA (uridine-C5-)-methyltransferase activity"/>
    <property type="evidence" value="ECO:0007669"/>
    <property type="project" value="TreeGrafter"/>
</dbReference>
<dbReference type="InterPro" id="IPR002792">
    <property type="entry name" value="TRAM_dom"/>
</dbReference>
<dbReference type="InterPro" id="IPR030390">
    <property type="entry name" value="MeTrfase_TrmA_AS"/>
</dbReference>
<evidence type="ECO:0000256" key="3">
    <source>
        <dbReference type="ARBA" id="ARBA00022691"/>
    </source>
</evidence>